<keyword evidence="9" id="KW-1185">Reference proteome</keyword>
<comment type="similarity">
    <text evidence="1">Belongs to the plant LTP family.</text>
</comment>
<keyword evidence="5" id="KW-1133">Transmembrane helix</keyword>
<keyword evidence="5" id="KW-0472">Membrane</keyword>
<keyword evidence="4" id="KW-0325">Glycoprotein</keyword>
<evidence type="ECO:0000259" key="7">
    <source>
        <dbReference type="Pfam" id="PF14368"/>
    </source>
</evidence>
<keyword evidence="2 6" id="KW-0732">Signal</keyword>
<feature type="domain" description="Bifunctional inhibitor/plant lipid transfer protein/seed storage helical" evidence="7">
    <location>
        <begin position="14"/>
        <end position="103"/>
    </location>
</feature>
<evidence type="ECO:0000256" key="2">
    <source>
        <dbReference type="ARBA" id="ARBA00022729"/>
    </source>
</evidence>
<evidence type="ECO:0000256" key="1">
    <source>
        <dbReference type="ARBA" id="ARBA00009748"/>
    </source>
</evidence>
<dbReference type="PANTHER" id="PTHR33044">
    <property type="entry name" value="BIFUNCTIONAL INHIBITOR/LIPID-TRANSFER PROTEIN/SEED STORAGE 2S ALBUMIN SUPERFAMILY PROTEIN-RELATED"/>
    <property type="match status" value="1"/>
</dbReference>
<dbReference type="InterPro" id="IPR043325">
    <property type="entry name" value="LTSS"/>
</dbReference>
<feature type="signal peptide" evidence="6">
    <location>
        <begin position="1"/>
        <end position="25"/>
    </location>
</feature>
<name>A0AAX6EC30_IRIPA</name>
<comment type="caution">
    <text evidence="8">The sequence shown here is derived from an EMBL/GenBank/DDBJ whole genome shotgun (WGS) entry which is preliminary data.</text>
</comment>
<accession>A0AAX6EC30</accession>
<evidence type="ECO:0000256" key="3">
    <source>
        <dbReference type="ARBA" id="ARBA00023157"/>
    </source>
</evidence>
<proteinExistence type="inferred from homology"/>
<dbReference type="EMBL" id="JANAVB010037819">
    <property type="protein sequence ID" value="KAJ6801602.1"/>
    <property type="molecule type" value="Genomic_DNA"/>
</dbReference>
<reference evidence="8" key="1">
    <citation type="journal article" date="2023" name="GigaByte">
        <title>Genome assembly of the bearded iris, Iris pallida Lam.</title>
        <authorList>
            <person name="Bruccoleri R.E."/>
            <person name="Oakeley E.J."/>
            <person name="Faust A.M.E."/>
            <person name="Altorfer M."/>
            <person name="Dessus-Babus S."/>
            <person name="Burckhardt D."/>
            <person name="Oertli M."/>
            <person name="Naumann U."/>
            <person name="Petersen F."/>
            <person name="Wong J."/>
        </authorList>
    </citation>
    <scope>NUCLEOTIDE SEQUENCE</scope>
    <source>
        <strain evidence="8">GSM-AAB239-AS_SAM_17_03QT</strain>
    </source>
</reference>
<dbReference type="AlphaFoldDB" id="A0AAX6EC30"/>
<feature type="transmembrane region" description="Helical" evidence="5">
    <location>
        <begin position="126"/>
        <end position="145"/>
    </location>
</feature>
<evidence type="ECO:0000256" key="5">
    <source>
        <dbReference type="SAM" id="Phobius"/>
    </source>
</evidence>
<gene>
    <name evidence="8" type="ORF">M6B38_196875</name>
</gene>
<evidence type="ECO:0000256" key="6">
    <source>
        <dbReference type="SAM" id="SignalP"/>
    </source>
</evidence>
<dbReference type="Pfam" id="PF14368">
    <property type="entry name" value="LTP_2"/>
    <property type="match status" value="1"/>
</dbReference>
<evidence type="ECO:0000313" key="9">
    <source>
        <dbReference type="Proteomes" id="UP001140949"/>
    </source>
</evidence>
<keyword evidence="5" id="KW-0812">Transmembrane</keyword>
<keyword evidence="3" id="KW-1015">Disulfide bond</keyword>
<evidence type="ECO:0000256" key="4">
    <source>
        <dbReference type="ARBA" id="ARBA00023180"/>
    </source>
</evidence>
<dbReference type="InterPro" id="IPR016140">
    <property type="entry name" value="Bifunc_inhib/LTP/seed_store"/>
</dbReference>
<protein>
    <submittedName>
        <fullName evidence="8">Lipid transfer-like protein VAS isoform X1</fullName>
    </submittedName>
</protein>
<dbReference type="SUPFAM" id="SSF47699">
    <property type="entry name" value="Bifunctional inhibitor/lipid-transfer protein/seed storage 2S albumin"/>
    <property type="match status" value="1"/>
</dbReference>
<feature type="chain" id="PRO_5043802884" evidence="6">
    <location>
        <begin position="26"/>
        <end position="146"/>
    </location>
</feature>
<evidence type="ECO:0000313" key="8">
    <source>
        <dbReference type="EMBL" id="KAJ6801602.1"/>
    </source>
</evidence>
<dbReference type="Proteomes" id="UP001140949">
    <property type="component" value="Unassembled WGS sequence"/>
</dbReference>
<dbReference type="InterPro" id="IPR036312">
    <property type="entry name" value="Bifun_inhib/LTP/seed_sf"/>
</dbReference>
<reference evidence="8" key="2">
    <citation type="submission" date="2023-04" db="EMBL/GenBank/DDBJ databases">
        <authorList>
            <person name="Bruccoleri R.E."/>
            <person name="Oakeley E.J."/>
            <person name="Faust A.-M."/>
            <person name="Dessus-Babus S."/>
            <person name="Altorfer M."/>
            <person name="Burckhardt D."/>
            <person name="Oertli M."/>
            <person name="Naumann U."/>
            <person name="Petersen F."/>
            <person name="Wong J."/>
        </authorList>
    </citation>
    <scope>NUCLEOTIDE SEQUENCE</scope>
    <source>
        <strain evidence="8">GSM-AAB239-AS_SAM_17_03QT</strain>
        <tissue evidence="8">Leaf</tissue>
    </source>
</reference>
<organism evidence="8 9">
    <name type="scientific">Iris pallida</name>
    <name type="common">Sweet iris</name>
    <dbReference type="NCBI Taxonomy" id="29817"/>
    <lineage>
        <taxon>Eukaryota</taxon>
        <taxon>Viridiplantae</taxon>
        <taxon>Streptophyta</taxon>
        <taxon>Embryophyta</taxon>
        <taxon>Tracheophyta</taxon>
        <taxon>Spermatophyta</taxon>
        <taxon>Magnoliopsida</taxon>
        <taxon>Liliopsida</taxon>
        <taxon>Asparagales</taxon>
        <taxon>Iridaceae</taxon>
        <taxon>Iridoideae</taxon>
        <taxon>Irideae</taxon>
        <taxon>Iris</taxon>
    </lineage>
</organism>
<sequence>MSVRTMPVAIAVVLLAVTLAATVSAQQPLSCVSKLTPCAQFLNVTTPPDSCCGPLKEALTNELSCMCKIYRDSDLLKAFHIDLNAALQLPVRCGMPSSTTEACKSTAGAPAPPPPPPAAPGASNRVAWMGMPGLMGLLLVWWSILA</sequence>
<dbReference type="CDD" id="cd00010">
    <property type="entry name" value="AAI_LTSS"/>
    <property type="match status" value="1"/>
</dbReference>
<dbReference type="Gene3D" id="1.10.110.10">
    <property type="entry name" value="Plant lipid-transfer and hydrophobic proteins"/>
    <property type="match status" value="1"/>
</dbReference>